<evidence type="ECO:0000313" key="2">
    <source>
        <dbReference type="Proteomes" id="UP001500782"/>
    </source>
</evidence>
<comment type="caution">
    <text evidence="1">The sequence shown here is derived from an EMBL/GenBank/DDBJ whole genome shotgun (WGS) entry which is preliminary data.</text>
</comment>
<accession>A0ABN0VT90</accession>
<dbReference type="Pfam" id="PF01263">
    <property type="entry name" value="Aldose_epim"/>
    <property type="match status" value="1"/>
</dbReference>
<keyword evidence="2" id="KW-1185">Reference proteome</keyword>
<dbReference type="InterPro" id="IPR008183">
    <property type="entry name" value="Aldose_1/G6P_1-epimerase"/>
</dbReference>
<proteinExistence type="predicted"/>
<dbReference type="InterPro" id="IPR011013">
    <property type="entry name" value="Gal_mutarotase_sf_dom"/>
</dbReference>
<gene>
    <name evidence="1" type="ORF">GCM10008967_04160</name>
</gene>
<reference evidence="1 2" key="1">
    <citation type="journal article" date="2019" name="Int. J. Syst. Evol. Microbiol.">
        <title>The Global Catalogue of Microorganisms (GCM) 10K type strain sequencing project: providing services to taxonomists for standard genome sequencing and annotation.</title>
        <authorList>
            <consortium name="The Broad Institute Genomics Platform"/>
            <consortium name="The Broad Institute Genome Sequencing Center for Infectious Disease"/>
            <person name="Wu L."/>
            <person name="Ma J."/>
        </authorList>
    </citation>
    <scope>NUCLEOTIDE SEQUENCE [LARGE SCALE GENOMIC DNA]</scope>
    <source>
        <strain evidence="1 2">JCM 9731</strain>
    </source>
</reference>
<evidence type="ECO:0008006" key="3">
    <source>
        <dbReference type="Google" id="ProtNLM"/>
    </source>
</evidence>
<protein>
    <recommendedName>
        <fullName evidence="3">Aldose epimerase</fullName>
    </recommendedName>
</protein>
<dbReference type="Proteomes" id="UP001500782">
    <property type="component" value="Unassembled WGS sequence"/>
</dbReference>
<name>A0ABN0VT90_9BACI</name>
<evidence type="ECO:0000313" key="1">
    <source>
        <dbReference type="EMBL" id="GAA0316727.1"/>
    </source>
</evidence>
<dbReference type="InterPro" id="IPR014718">
    <property type="entry name" value="GH-type_carb-bd"/>
</dbReference>
<dbReference type="SUPFAM" id="SSF74650">
    <property type="entry name" value="Galactose mutarotase-like"/>
    <property type="match status" value="1"/>
</dbReference>
<sequence>MYEINQSELGPYQVWELRGGGTSLRVVPERGGIIIGFEVDGKEILYLNEDTVLNPEANIRGGIPILFPICGQLENGEYTIDGETYYLKNHGFARDFPWEVVGQTTEGRASLTLRLASSEETLNMYPFEFELLFTYEIKDGELVILQEYVNRSDHFMPMYAGFHPYFKTSQKKLTYDMNATQYLDYNDDQVKEYTPTLDLNSKKEAFLVLDPKGNEVSFPLEEIGKKVTLSFGPEFKYVVLWTEEGKDFVCVEPWMGKMNDFQDMESIPVIEPGEALVSKVSIVVSN</sequence>
<dbReference type="Gene3D" id="2.70.98.10">
    <property type="match status" value="1"/>
</dbReference>
<dbReference type="RefSeq" id="WP_343795904.1">
    <property type="nucleotide sequence ID" value="NZ_BAAADJ010000004.1"/>
</dbReference>
<dbReference type="PANTHER" id="PTHR11122:SF13">
    <property type="entry name" value="GLUCOSE-6-PHOSPHATE 1-EPIMERASE"/>
    <property type="match status" value="1"/>
</dbReference>
<organism evidence="1 2">
    <name type="scientific">Bacillus carboniphilus</name>
    <dbReference type="NCBI Taxonomy" id="86663"/>
    <lineage>
        <taxon>Bacteria</taxon>
        <taxon>Bacillati</taxon>
        <taxon>Bacillota</taxon>
        <taxon>Bacilli</taxon>
        <taxon>Bacillales</taxon>
        <taxon>Bacillaceae</taxon>
        <taxon>Bacillus</taxon>
    </lineage>
</organism>
<dbReference type="PANTHER" id="PTHR11122">
    <property type="entry name" value="APOSPORY-ASSOCIATED PROTEIN C-RELATED"/>
    <property type="match status" value="1"/>
</dbReference>
<dbReference type="EMBL" id="BAAADJ010000004">
    <property type="protein sequence ID" value="GAA0316727.1"/>
    <property type="molecule type" value="Genomic_DNA"/>
</dbReference>